<feature type="domain" description="FAD/NAD(P)-binding" evidence="6">
    <location>
        <begin position="9"/>
        <end position="61"/>
    </location>
</feature>
<dbReference type="Proteomes" id="UP000310095">
    <property type="component" value="Unassembled WGS sequence"/>
</dbReference>
<keyword evidence="4" id="KW-0274">FAD</keyword>
<comment type="caution">
    <text evidence="7">The sequence shown here is derived from an EMBL/GenBank/DDBJ whole genome shotgun (WGS) entry which is preliminary data.</text>
</comment>
<evidence type="ECO:0000256" key="2">
    <source>
        <dbReference type="ARBA" id="ARBA00010790"/>
    </source>
</evidence>
<gene>
    <name evidence="7" type="ORF">FEF10_31575</name>
</gene>
<dbReference type="PANTHER" id="PTHR42784">
    <property type="entry name" value="PYRANOSE 2-OXIDASE"/>
    <property type="match status" value="1"/>
</dbReference>
<keyword evidence="3" id="KW-0285">Flavoprotein</keyword>
<dbReference type="PRINTS" id="PR00411">
    <property type="entry name" value="PNDRDTASEI"/>
</dbReference>
<dbReference type="PANTHER" id="PTHR42784:SF1">
    <property type="entry name" value="PYRANOSE 2-OXIDASE"/>
    <property type="match status" value="1"/>
</dbReference>
<name>A0ABY2V887_9PSED</name>
<dbReference type="RefSeq" id="WP_011063702.1">
    <property type="nucleotide sequence ID" value="NZ_CP022097.2"/>
</dbReference>
<evidence type="ECO:0000256" key="5">
    <source>
        <dbReference type="ARBA" id="ARBA00023002"/>
    </source>
</evidence>
<evidence type="ECO:0000256" key="4">
    <source>
        <dbReference type="ARBA" id="ARBA00022827"/>
    </source>
</evidence>
<dbReference type="InterPro" id="IPR036188">
    <property type="entry name" value="FAD/NAD-bd_sf"/>
</dbReference>
<evidence type="ECO:0000256" key="1">
    <source>
        <dbReference type="ARBA" id="ARBA00001974"/>
    </source>
</evidence>
<comment type="cofactor">
    <cofactor evidence="1">
        <name>FAD</name>
        <dbReference type="ChEBI" id="CHEBI:57692"/>
    </cofactor>
</comment>
<dbReference type="EMBL" id="VAVY01000006">
    <property type="protein sequence ID" value="TMM59956.1"/>
    <property type="molecule type" value="Genomic_DNA"/>
</dbReference>
<proteinExistence type="inferred from homology"/>
<evidence type="ECO:0000256" key="3">
    <source>
        <dbReference type="ARBA" id="ARBA00022630"/>
    </source>
</evidence>
<evidence type="ECO:0000259" key="6">
    <source>
        <dbReference type="Pfam" id="PF07992"/>
    </source>
</evidence>
<protein>
    <submittedName>
        <fullName evidence="7">GMC family oxidoreductase</fullName>
    </submittedName>
</protein>
<sequence>MTGKSQLDFDVIIVGSGPAGVSAAFPLIEAGLRVLMVDGGNTPRQAPPSGQFLDLRQHDASQSNWMIGRDFHALRQSDAVSPKLRVPTHAAVFNGFKLANRIDADDFIAVGSLAPGGLSNAWGCGVACMTDDELASYPVLPSDMHESYRDVVKRMGVSGGSDDDLSEFFGLDEWSDAPVPIDSLQASLLARYPVRREKLLQSGFRLGRTRVAVLTEPRGERRACDRSGNCLWGCGRRALYSATEDLQALRSRPGFHYKSGFVVERVTHKEGRVTVEGRGEEGAGALQARRVLLAAGTLASTRLALQAVDHRAPVPMQSCPTAAFMLWLPRYLGRTQEAAFGLGQLSFSLGLGRDVQAFGSLFNSMGIPVTEFARHMPFGKRYGVDLLASLLPSCVIGNVFLPGAMTDASLCLGAEDRLVVRGTYREEVAPLMKEAQRLLCASFRQLGAILIPTSFKVGLPGADIHYAASLPMHANPVVGQTDRYGELAGVSGIHVVDGASLSALPAKSHTLTIMANADRIAKHLAIRLMAVESSV</sequence>
<dbReference type="Gene3D" id="3.50.50.60">
    <property type="entry name" value="FAD/NAD(P)-binding domain"/>
    <property type="match status" value="1"/>
</dbReference>
<dbReference type="Pfam" id="PF07992">
    <property type="entry name" value="Pyr_redox_2"/>
    <property type="match status" value="1"/>
</dbReference>
<dbReference type="InterPro" id="IPR023753">
    <property type="entry name" value="FAD/NAD-binding_dom"/>
</dbReference>
<accession>A0ABY2V887</accession>
<comment type="similarity">
    <text evidence="2">Belongs to the GMC oxidoreductase family.</text>
</comment>
<organism evidence="7 8">
    <name type="scientific">Pseudomonas protegens</name>
    <dbReference type="NCBI Taxonomy" id="380021"/>
    <lineage>
        <taxon>Bacteria</taxon>
        <taxon>Pseudomonadati</taxon>
        <taxon>Pseudomonadota</taxon>
        <taxon>Gammaproteobacteria</taxon>
        <taxon>Pseudomonadales</taxon>
        <taxon>Pseudomonadaceae</taxon>
        <taxon>Pseudomonas</taxon>
    </lineage>
</organism>
<dbReference type="SUPFAM" id="SSF51905">
    <property type="entry name" value="FAD/NAD(P)-binding domain"/>
    <property type="match status" value="1"/>
</dbReference>
<keyword evidence="8" id="KW-1185">Reference proteome</keyword>
<keyword evidence="5" id="KW-0560">Oxidoreductase</keyword>
<evidence type="ECO:0000313" key="7">
    <source>
        <dbReference type="EMBL" id="TMM59956.1"/>
    </source>
</evidence>
<evidence type="ECO:0000313" key="8">
    <source>
        <dbReference type="Proteomes" id="UP000310095"/>
    </source>
</evidence>
<reference evidence="7 8" key="1">
    <citation type="submission" date="2019-05" db="EMBL/GenBank/DDBJ databases">
        <title>Identification and Biocontrol Activity Analysis of Biocontrol Strain PF-1 Based on Genome-wide Data.</title>
        <authorList>
            <person name="Qi J."/>
        </authorList>
    </citation>
    <scope>NUCLEOTIDE SEQUENCE [LARGE SCALE GENOMIC DNA]</scope>
    <source>
        <strain evidence="7 8">PF-1</strain>
    </source>
</reference>
<dbReference type="InterPro" id="IPR051473">
    <property type="entry name" value="P2Ox-like"/>
</dbReference>